<name>A0A366K2V1_CYTFI</name>
<dbReference type="SUPFAM" id="SSF51569">
    <property type="entry name" value="Aldolase"/>
    <property type="match status" value="1"/>
</dbReference>
<dbReference type="Gene3D" id="3.20.20.70">
    <property type="entry name" value="Aldolase class I"/>
    <property type="match status" value="1"/>
</dbReference>
<evidence type="ECO:0000313" key="1">
    <source>
        <dbReference type="EMBL" id="RBP96076.1"/>
    </source>
</evidence>
<dbReference type="InterPro" id="IPR009334">
    <property type="entry name" value="DUF993"/>
</dbReference>
<organism evidence="1 2">
    <name type="scientific">Cytobacillus firmus</name>
    <name type="common">Bacillus firmus</name>
    <dbReference type="NCBI Taxonomy" id="1399"/>
    <lineage>
        <taxon>Bacteria</taxon>
        <taxon>Bacillati</taxon>
        <taxon>Bacillota</taxon>
        <taxon>Bacilli</taxon>
        <taxon>Bacillales</taxon>
        <taxon>Bacillaceae</taxon>
        <taxon>Cytobacillus</taxon>
    </lineage>
</organism>
<dbReference type="InterPro" id="IPR013785">
    <property type="entry name" value="Aldolase_TIM"/>
</dbReference>
<dbReference type="AlphaFoldDB" id="A0A366K2V1"/>
<keyword evidence="2" id="KW-1185">Reference proteome</keyword>
<dbReference type="Pfam" id="PF06187">
    <property type="entry name" value="DUF993"/>
    <property type="match status" value="1"/>
</dbReference>
<dbReference type="RefSeq" id="WP_113881592.1">
    <property type="nucleotide sequence ID" value="NZ_QNSF01000002.1"/>
</dbReference>
<protein>
    <submittedName>
        <fullName evidence="1">Uncharacterized protein DUF993</fullName>
    </submittedName>
</protein>
<accession>A0A366K2V1</accession>
<proteinExistence type="predicted"/>
<sequence>MVKQLTLPDKNGKSYEYHAGNHKAFILPEGPFKSRIAFSAAHVVCDPLADSDPVLRSKIDWENTLAYRRHLWSMGLSVAEAMDTAQRGMGLNWEHAKELIRRSAAEAKAAGGRIACGAGTDQLLPGPSVTLSDVQAAYEEQCEFVEQHNSQIILMASRALADCAQGPEDYERIYANILRQVSKPVILHWLGDMFDPSLKGYWGYKNLDDAMEVCLNVIWDNKDKVDGIKISLLDASREIEMRRLLPPGVKMYTGDDFNYPELIKGDEHGYSHALLGIFDAIAPAAAAALHALDDHDYDSYHALLENTVQLSRHIFQAPTYSYKTGIVFMAYLNGHQSHFRMIGGAESARSIVHLSELFVLADQAGLLSDPELAAERMKLVLNVAGIRQEEYSSGKL</sequence>
<evidence type="ECO:0000313" key="2">
    <source>
        <dbReference type="Proteomes" id="UP000252731"/>
    </source>
</evidence>
<dbReference type="OrthoDB" id="9805272at2"/>
<dbReference type="EMBL" id="QNSF01000002">
    <property type="protein sequence ID" value="RBP96076.1"/>
    <property type="molecule type" value="Genomic_DNA"/>
</dbReference>
<dbReference type="Proteomes" id="UP000252731">
    <property type="component" value="Unassembled WGS sequence"/>
</dbReference>
<gene>
    <name evidence="1" type="ORF">DFO70_102403</name>
</gene>
<comment type="caution">
    <text evidence="1">The sequence shown here is derived from an EMBL/GenBank/DDBJ whole genome shotgun (WGS) entry which is preliminary data.</text>
</comment>
<reference evidence="1 2" key="1">
    <citation type="submission" date="2018-06" db="EMBL/GenBank/DDBJ databases">
        <title>Freshwater and sediment microbial communities from various areas in North America, analyzing microbe dynamics in response to fracking.</title>
        <authorList>
            <person name="Lamendella R."/>
        </authorList>
    </citation>
    <scope>NUCLEOTIDE SEQUENCE [LARGE SCALE GENOMIC DNA]</scope>
    <source>
        <strain evidence="1 2">14_TX</strain>
    </source>
</reference>